<evidence type="ECO:0000313" key="1">
    <source>
        <dbReference type="EMBL" id="DAF90846.1"/>
    </source>
</evidence>
<name>A0A8S5U8X7_9CAUD</name>
<protein>
    <submittedName>
        <fullName evidence="1">Hyaluronase tail fiber protein</fullName>
    </submittedName>
</protein>
<sequence>MFDACEVLTMAYTLPHTAITKIPDTEPDAVPELWNDTYAEIDANFARIVGFNPVGKCLTAGDVAEKTVDCENFTLAENSVFTVRFEHTNSASRPSLNVNGTGARAIKYRGSSIKASMLAANRVYQFVYDGTEWDLIGDLDTGDQCLPLTGGTLSGALTVQGNVTAQDPTQAQHVVTKKHLESALSSLSADAQGKYLPLKGGTLSGALTVRGNVIASEPKEATHLTTRKYVDDAVDAIQRDTADLYLKQAGGTITGNLTVQGPCTVREPEQNSEAATKAYVDTAAAKATIKMIIWEAA</sequence>
<organism evidence="1">
    <name type="scientific">Myoviridae sp. ctZhz2</name>
    <dbReference type="NCBI Taxonomy" id="2825129"/>
    <lineage>
        <taxon>Viruses</taxon>
        <taxon>Duplodnaviria</taxon>
        <taxon>Heunggongvirae</taxon>
        <taxon>Uroviricota</taxon>
        <taxon>Caudoviricetes</taxon>
    </lineage>
</organism>
<proteinExistence type="predicted"/>
<reference evidence="1" key="1">
    <citation type="journal article" date="2021" name="Proc. Natl. Acad. Sci. U.S.A.">
        <title>A Catalog of Tens of Thousands of Viruses from Human Metagenomes Reveals Hidden Associations with Chronic Diseases.</title>
        <authorList>
            <person name="Tisza M.J."/>
            <person name="Buck C.B."/>
        </authorList>
    </citation>
    <scope>NUCLEOTIDE SEQUENCE</scope>
    <source>
        <strain evidence="1">CtZhz2</strain>
    </source>
</reference>
<accession>A0A8S5U8X7</accession>
<dbReference type="EMBL" id="BK016038">
    <property type="protein sequence ID" value="DAF90846.1"/>
    <property type="molecule type" value="Genomic_DNA"/>
</dbReference>